<proteinExistence type="predicted"/>
<feature type="compositionally biased region" description="Low complexity" evidence="1">
    <location>
        <begin position="62"/>
        <end position="76"/>
    </location>
</feature>
<keyword evidence="5" id="KW-1185">Reference proteome</keyword>
<feature type="compositionally biased region" description="Pro residues" evidence="1">
    <location>
        <begin position="14"/>
        <end position="26"/>
    </location>
</feature>
<comment type="caution">
    <text evidence="3">The sequence shown here is derived from an EMBL/GenBank/DDBJ whole genome shotgun (WGS) entry which is preliminary data.</text>
</comment>
<feature type="region of interest" description="Disordered" evidence="1">
    <location>
        <begin position="1"/>
        <end position="119"/>
    </location>
</feature>
<sequence length="197" mass="20999">MRRRFQAPRYGARPGPPAPLATPIPPQEGARAAPAAFQPEDTGPMPEPPETSPAPERSRTMSGSESGSLDSQSFSDNESESEAESEPAPPPKPVPRVRRPMARGAAQTATHTGAFRRPMNAAPVGERPVFEARKGIAALRVEARREIQALIELLLANDIQLLLTHRPDGAASVNLKLATIASLVKAVTVLEHSEGRG</sequence>
<reference evidence="2" key="3">
    <citation type="submission" date="2023-11" db="EMBL/GenBank/DDBJ databases">
        <authorList>
            <person name="Beijen E."/>
            <person name="Ohm R.A."/>
        </authorList>
    </citation>
    <scope>NUCLEOTIDE SEQUENCE</scope>
    <source>
        <strain evidence="2">CBS 150709</strain>
    </source>
</reference>
<reference evidence="3 4" key="2">
    <citation type="journal article" date="2016" name="Front. Microbiol.">
        <title>Genome and transcriptome sequences reveal the specific parasitism of the nematophagous Purpureocillium lilacinum 36-1.</title>
        <authorList>
            <person name="Xie J."/>
            <person name="Li S."/>
            <person name="Mo C."/>
            <person name="Xiao X."/>
            <person name="Peng D."/>
            <person name="Wang G."/>
            <person name="Xiao Y."/>
        </authorList>
    </citation>
    <scope>NUCLEOTIDE SEQUENCE [LARGE SCALE GENOMIC DNA]</scope>
    <source>
        <strain evidence="3 4">36-1</strain>
    </source>
</reference>
<protein>
    <submittedName>
        <fullName evidence="3">Uncharacterized protein</fullName>
    </submittedName>
</protein>
<dbReference type="EMBL" id="LCWV01000035">
    <property type="protein sequence ID" value="PWI65296.1"/>
    <property type="molecule type" value="Genomic_DNA"/>
</dbReference>
<evidence type="ECO:0000256" key="1">
    <source>
        <dbReference type="SAM" id="MobiDB-lite"/>
    </source>
</evidence>
<dbReference type="AlphaFoldDB" id="A0A2U3DSS7"/>
<reference evidence="3" key="1">
    <citation type="submission" date="2015-05" db="EMBL/GenBank/DDBJ databases">
        <authorList>
            <person name="Wang D.B."/>
            <person name="Wang M."/>
        </authorList>
    </citation>
    <scope>NUCLEOTIDE SEQUENCE</scope>
    <source>
        <strain evidence="3">36-1</strain>
    </source>
</reference>
<evidence type="ECO:0000313" key="2">
    <source>
        <dbReference type="EMBL" id="KAK4086020.1"/>
    </source>
</evidence>
<evidence type="ECO:0000313" key="3">
    <source>
        <dbReference type="EMBL" id="PWI65296.1"/>
    </source>
</evidence>
<reference evidence="2 5" key="4">
    <citation type="journal article" date="2024" name="Microbiol. Resour. Announc.">
        <title>Genome annotations for the ascomycete fungi Trichoderma harzianum, Trichoderma aggressivum, and Purpureocillium lilacinum.</title>
        <authorList>
            <person name="Beijen E.P.W."/>
            <person name="Ohm R.A."/>
        </authorList>
    </citation>
    <scope>NUCLEOTIDE SEQUENCE [LARGE SCALE GENOMIC DNA]</scope>
    <source>
        <strain evidence="2 5">CBS 150709</strain>
    </source>
</reference>
<evidence type="ECO:0000313" key="5">
    <source>
        <dbReference type="Proteomes" id="UP001287286"/>
    </source>
</evidence>
<gene>
    <name evidence="3" type="ORF">PCL_07219</name>
    <name evidence="2" type="ORF">Purlil1_9549</name>
</gene>
<name>A0A2U3DSS7_PURLI</name>
<dbReference type="EMBL" id="JAWRVI010000044">
    <property type="protein sequence ID" value="KAK4086020.1"/>
    <property type="molecule type" value="Genomic_DNA"/>
</dbReference>
<accession>A0A2U3DSS7</accession>
<organism evidence="3 4">
    <name type="scientific">Purpureocillium lilacinum</name>
    <name type="common">Paecilomyces lilacinus</name>
    <dbReference type="NCBI Taxonomy" id="33203"/>
    <lineage>
        <taxon>Eukaryota</taxon>
        <taxon>Fungi</taxon>
        <taxon>Dikarya</taxon>
        <taxon>Ascomycota</taxon>
        <taxon>Pezizomycotina</taxon>
        <taxon>Sordariomycetes</taxon>
        <taxon>Hypocreomycetidae</taxon>
        <taxon>Hypocreales</taxon>
        <taxon>Ophiocordycipitaceae</taxon>
        <taxon>Purpureocillium</taxon>
    </lineage>
</organism>
<dbReference type="Proteomes" id="UP000245956">
    <property type="component" value="Unassembled WGS sequence"/>
</dbReference>
<evidence type="ECO:0000313" key="4">
    <source>
        <dbReference type="Proteomes" id="UP000245956"/>
    </source>
</evidence>
<dbReference type="Proteomes" id="UP001287286">
    <property type="component" value="Unassembled WGS sequence"/>
</dbReference>